<dbReference type="EMBL" id="CP111022">
    <property type="protein sequence ID" value="WAR18695.1"/>
    <property type="molecule type" value="Genomic_DNA"/>
</dbReference>
<feature type="compositionally biased region" description="Basic and acidic residues" evidence="1">
    <location>
        <begin position="693"/>
        <end position="710"/>
    </location>
</feature>
<feature type="region of interest" description="Disordered" evidence="1">
    <location>
        <begin position="615"/>
        <end position="710"/>
    </location>
</feature>
<proteinExistence type="predicted"/>
<dbReference type="Proteomes" id="UP001164746">
    <property type="component" value="Chromosome 11"/>
</dbReference>
<feature type="region of interest" description="Disordered" evidence="1">
    <location>
        <begin position="362"/>
        <end position="383"/>
    </location>
</feature>
<feature type="region of interest" description="Disordered" evidence="1">
    <location>
        <begin position="1"/>
        <end position="29"/>
    </location>
</feature>
<keyword evidence="3" id="KW-1185">Reference proteome</keyword>
<protein>
    <submittedName>
        <fullName evidence="2">Uncharacterized protein</fullName>
    </submittedName>
</protein>
<feature type="compositionally biased region" description="Basic and acidic residues" evidence="1">
    <location>
        <begin position="615"/>
        <end position="624"/>
    </location>
</feature>
<dbReference type="InterPro" id="IPR052787">
    <property type="entry name" value="MAVS"/>
</dbReference>
<sequence>MEMGGNNVPKPDTSGETHHPQAADNNYNTGAHAANKQTNLEYPDFNVILKTFPKFMTRKATKTAVLAYNFWAETHNGVYPEIMEVCGYPPEKMDPIFAIFVKERFHKAYCDYFNIHHTYMTGKASSGFDQFNQAYYDRLAKMKNVQSVRNETPKGITRSQEEQLWQKGIFGIDSAKAISDTMYFYLMKVFGLTSASCLRYIKAEHFTLSSDEYGDYVELDKTFASDREDMRFSYSYNTALEIVHTDKLRHYANRSNPRTFYNILSLYLNLIKEIPENDKSGFLLQAKHGLEFRHMAYGVNNLQKKLSLIMKAAGIEGYFTANSIVQSSNYKRKQRPENMEELLDVCRRITNNEKEDLKTKLQRIIDSNSQNKDTFPKPGSTASLESISSALSDLPNAHQKSTVQSLTSLPSIQSQLTQPVSAMQLASHTTMRHIVPNVPLTPTLVQSTTGGPVTLLLIPASTSFSGQPGPLPTAALIPAGATCTLTSPTTVVNSANAMINPAKDLMNSKKGTVKVKSASANLYPRLYPTSKKNMANDNTTPSLGLHAVSIKKEPYDPEENLSNKNKNNDSTKGTTSFQTLDCHNHDIKKGNTFENVGLVYPLVSEPMKRPLEAVGKRSNYESMKKKIKPAAPKEKELIQTSLHTFSDDTKQKMLESAEPPQSSPENEIKQQRSDLHDVDESNTEMNECLNIESKSENVDKKEKREYEGELQKPMLDKEAIVTKCNEGAYPYKPTHSARIEYSLSNDYTKQICKQDMVIVDDGDNNFNFSGMCKIGKTSCDLDINLGDYLPENSVIRPGDINLKRMITSDGGKFVISLKYSLQKE</sequence>
<evidence type="ECO:0000313" key="3">
    <source>
        <dbReference type="Proteomes" id="UP001164746"/>
    </source>
</evidence>
<dbReference type="PANTHER" id="PTHR21446">
    <property type="entry name" value="DUF3504 DOMAIN-CONTAINING PROTEIN"/>
    <property type="match status" value="1"/>
</dbReference>
<feature type="compositionally biased region" description="Basic and acidic residues" evidence="1">
    <location>
        <begin position="666"/>
        <end position="679"/>
    </location>
</feature>
<evidence type="ECO:0000313" key="2">
    <source>
        <dbReference type="EMBL" id="WAR18695.1"/>
    </source>
</evidence>
<reference evidence="2" key="1">
    <citation type="submission" date="2022-11" db="EMBL/GenBank/DDBJ databases">
        <title>Centuries of genome instability and evolution in soft-shell clam transmissible cancer (bioRxiv).</title>
        <authorList>
            <person name="Hart S.F.M."/>
            <person name="Yonemitsu M.A."/>
            <person name="Giersch R.M."/>
            <person name="Beal B.F."/>
            <person name="Arriagada G."/>
            <person name="Davis B.W."/>
            <person name="Ostrander E.A."/>
            <person name="Goff S.P."/>
            <person name="Metzger M.J."/>
        </authorList>
    </citation>
    <scope>NUCLEOTIDE SEQUENCE</scope>
    <source>
        <strain evidence="2">MELC-2E11</strain>
        <tissue evidence="2">Siphon/mantle</tissue>
    </source>
</reference>
<accession>A0ABY7F933</accession>
<evidence type="ECO:0000256" key="1">
    <source>
        <dbReference type="SAM" id="MobiDB-lite"/>
    </source>
</evidence>
<name>A0ABY7F933_MYAAR</name>
<dbReference type="PANTHER" id="PTHR21446:SF13">
    <property type="entry name" value="DUF3504 DOMAIN-CONTAINING PROTEIN"/>
    <property type="match status" value="1"/>
</dbReference>
<gene>
    <name evidence="2" type="ORF">MAR_000533</name>
</gene>
<feature type="compositionally biased region" description="Polar residues" evidence="1">
    <location>
        <begin position="560"/>
        <end position="577"/>
    </location>
</feature>
<feature type="compositionally biased region" description="Basic and acidic residues" evidence="1">
    <location>
        <begin position="645"/>
        <end position="655"/>
    </location>
</feature>
<organism evidence="2 3">
    <name type="scientific">Mya arenaria</name>
    <name type="common">Soft-shell clam</name>
    <dbReference type="NCBI Taxonomy" id="6604"/>
    <lineage>
        <taxon>Eukaryota</taxon>
        <taxon>Metazoa</taxon>
        <taxon>Spiralia</taxon>
        <taxon>Lophotrochozoa</taxon>
        <taxon>Mollusca</taxon>
        <taxon>Bivalvia</taxon>
        <taxon>Autobranchia</taxon>
        <taxon>Heteroconchia</taxon>
        <taxon>Euheterodonta</taxon>
        <taxon>Imparidentia</taxon>
        <taxon>Neoheterodontei</taxon>
        <taxon>Myida</taxon>
        <taxon>Myoidea</taxon>
        <taxon>Myidae</taxon>
        <taxon>Mya</taxon>
    </lineage>
</organism>
<feature type="region of interest" description="Disordered" evidence="1">
    <location>
        <begin position="555"/>
        <end position="577"/>
    </location>
</feature>